<feature type="region of interest" description="Disordered" evidence="1">
    <location>
        <begin position="39"/>
        <end position="141"/>
    </location>
</feature>
<evidence type="ECO:0000256" key="1">
    <source>
        <dbReference type="SAM" id="MobiDB-lite"/>
    </source>
</evidence>
<feature type="compositionally biased region" description="Low complexity" evidence="1">
    <location>
        <begin position="121"/>
        <end position="141"/>
    </location>
</feature>
<proteinExistence type="predicted"/>
<reference evidence="2" key="1">
    <citation type="submission" date="2020-02" db="EMBL/GenBank/DDBJ databases">
        <authorList>
            <person name="Meier V. D."/>
        </authorList>
    </citation>
    <scope>NUCLEOTIDE SEQUENCE</scope>
    <source>
        <strain evidence="2">AVDCRST_MAG13</strain>
    </source>
</reference>
<evidence type="ECO:0000313" key="2">
    <source>
        <dbReference type="EMBL" id="CAA9500923.1"/>
    </source>
</evidence>
<organism evidence="2">
    <name type="scientific">uncultured Solirubrobacteraceae bacterium</name>
    <dbReference type="NCBI Taxonomy" id="1162706"/>
    <lineage>
        <taxon>Bacteria</taxon>
        <taxon>Bacillati</taxon>
        <taxon>Actinomycetota</taxon>
        <taxon>Thermoleophilia</taxon>
        <taxon>Solirubrobacterales</taxon>
        <taxon>Solirubrobacteraceae</taxon>
        <taxon>environmental samples</taxon>
    </lineage>
</organism>
<name>A0A6J4SJC5_9ACTN</name>
<dbReference type="EMBL" id="CADCVO010000360">
    <property type="protein sequence ID" value="CAA9500923.1"/>
    <property type="molecule type" value="Genomic_DNA"/>
</dbReference>
<sequence>AVDHLLLVLRGQEPRGPDRRRLAAVRALPDAAALARRRRRGVVRRRDAGVGARRGGLLGGVVRPVPHDRPDAAGPRHPARRAAEGRQGGRGRQSPARRALRRAVHPAPGRPPRGSRGRPGRGCPAARRPRGAPGAAASGAL</sequence>
<gene>
    <name evidence="2" type="ORF">AVDCRST_MAG13-2246</name>
</gene>
<protein>
    <submittedName>
        <fullName evidence="2">Thioredoxin</fullName>
    </submittedName>
</protein>
<feature type="non-terminal residue" evidence="2">
    <location>
        <position position="141"/>
    </location>
</feature>
<dbReference type="AlphaFoldDB" id="A0A6J4SJC5"/>
<feature type="non-terminal residue" evidence="2">
    <location>
        <position position="1"/>
    </location>
</feature>
<accession>A0A6J4SJC5</accession>